<feature type="non-terminal residue" evidence="2">
    <location>
        <position position="1"/>
    </location>
</feature>
<dbReference type="InterPro" id="IPR026444">
    <property type="entry name" value="Secre_tail"/>
</dbReference>
<comment type="caution">
    <text evidence="2">The sequence shown here is derived from an EMBL/GenBank/DDBJ whole genome shotgun (WGS) entry which is preliminary data.</text>
</comment>
<dbReference type="EMBL" id="WAAU01000068">
    <property type="protein sequence ID" value="KAB1152400.1"/>
    <property type="molecule type" value="Genomic_DNA"/>
</dbReference>
<keyword evidence="1" id="KW-0732">Signal</keyword>
<dbReference type="Proteomes" id="UP000467305">
    <property type="component" value="Unassembled WGS sequence"/>
</dbReference>
<sequence length="146" mass="15952">TVLPIGLSATAGAEVTFTVNYNNLPEGVEVFIEDKEENTFTKLSSELNEFYTVTITEKVNGVGRFYLHTQQKAKVNTNINNVKIYNTSDNTLIIEGISKGTFNMTLYAIHGAAVLSKTVEGKGRNTVSLPDLETGVYVVRITSELG</sequence>
<proteinExistence type="predicted"/>
<dbReference type="OrthoDB" id="862563at2"/>
<feature type="non-terminal residue" evidence="2">
    <location>
        <position position="146"/>
    </location>
</feature>
<dbReference type="RefSeq" id="WP_150901488.1">
    <property type="nucleotide sequence ID" value="NZ_WAAU01000068.1"/>
</dbReference>
<evidence type="ECO:0000313" key="3">
    <source>
        <dbReference type="Proteomes" id="UP000467305"/>
    </source>
</evidence>
<evidence type="ECO:0000256" key="1">
    <source>
        <dbReference type="ARBA" id="ARBA00022729"/>
    </source>
</evidence>
<protein>
    <submittedName>
        <fullName evidence="2">T9SS type A sorting domain-containing protein</fullName>
    </submittedName>
</protein>
<evidence type="ECO:0000313" key="2">
    <source>
        <dbReference type="EMBL" id="KAB1152400.1"/>
    </source>
</evidence>
<reference evidence="2 3" key="1">
    <citation type="submission" date="2019-09" db="EMBL/GenBank/DDBJ databases">
        <authorList>
            <person name="Cao W.R."/>
        </authorList>
    </citation>
    <scope>NUCLEOTIDE SEQUENCE [LARGE SCALE GENOMIC DNA]</scope>
    <source>
        <strain evidence="3">a4</strain>
    </source>
</reference>
<keyword evidence="3" id="KW-1185">Reference proteome</keyword>
<name>A0A7J5A5D5_9FLAO</name>
<dbReference type="AlphaFoldDB" id="A0A7J5A5D5"/>
<organism evidence="2 3">
    <name type="scientific">Tenacibaculum aiptasiae</name>
    <dbReference type="NCBI Taxonomy" id="426481"/>
    <lineage>
        <taxon>Bacteria</taxon>
        <taxon>Pseudomonadati</taxon>
        <taxon>Bacteroidota</taxon>
        <taxon>Flavobacteriia</taxon>
        <taxon>Flavobacteriales</taxon>
        <taxon>Flavobacteriaceae</taxon>
        <taxon>Tenacibaculum</taxon>
    </lineage>
</organism>
<dbReference type="NCBIfam" id="TIGR04183">
    <property type="entry name" value="Por_Secre_tail"/>
    <property type="match status" value="1"/>
</dbReference>
<accession>A0A7J5A5D5</accession>
<gene>
    <name evidence="2" type="ORF">F7018_18000</name>
</gene>